<evidence type="ECO:0000256" key="2">
    <source>
        <dbReference type="SAM" id="Phobius"/>
    </source>
</evidence>
<dbReference type="Pfam" id="PF12836">
    <property type="entry name" value="HHH_3"/>
    <property type="match status" value="1"/>
</dbReference>
<comment type="caution">
    <text evidence="4">The sequence shown here is derived from an EMBL/GenBank/DDBJ whole genome shotgun (WGS) entry which is preliminary data.</text>
</comment>
<evidence type="ECO:0000256" key="1">
    <source>
        <dbReference type="SAM" id="MobiDB-lite"/>
    </source>
</evidence>
<dbReference type="SUPFAM" id="SSF47781">
    <property type="entry name" value="RuvA domain 2-like"/>
    <property type="match status" value="1"/>
</dbReference>
<dbReference type="GO" id="GO:0003677">
    <property type="term" value="F:DNA binding"/>
    <property type="evidence" value="ECO:0007669"/>
    <property type="project" value="InterPro"/>
</dbReference>
<feature type="compositionally biased region" description="Low complexity" evidence="1">
    <location>
        <begin position="70"/>
        <end position="79"/>
    </location>
</feature>
<dbReference type="Proteomes" id="UP000585905">
    <property type="component" value="Unassembled WGS sequence"/>
</dbReference>
<keyword evidence="2" id="KW-0472">Membrane</keyword>
<dbReference type="InterPro" id="IPR004509">
    <property type="entry name" value="Competence_ComEA_HhH"/>
</dbReference>
<dbReference type="RefSeq" id="WP_182489736.1">
    <property type="nucleotide sequence ID" value="NZ_BAAAOV010000017.1"/>
</dbReference>
<feature type="domain" description="Helix-hairpin-helix DNA-binding motif class 1" evidence="3">
    <location>
        <begin position="191"/>
        <end position="210"/>
    </location>
</feature>
<sequence length="243" mass="23449">MSGHREAPEHPSSGPPRRSPRVRAAVGAIVVLALVGVGASVVGALLVPGGSMSVVGGADASDGGDGTGSVPGDAAPGDARSGDDGADAPLAPSEASVIVHVLGSVREPGIVEVRLGDRVVDAIAAAGGATDAADLGGVNLARELVDGEQVYVPAIGEVPPGGPAPPGGATGAGGSGGAPGALVDLNTADAAALDALPGIGPAIAGRIIEWREQNGPFRAVDELLAVSGIGEKTLSEFRDRVTV</sequence>
<dbReference type="Gene3D" id="3.10.560.10">
    <property type="entry name" value="Outer membrane lipoprotein wza domain like"/>
    <property type="match status" value="1"/>
</dbReference>
<dbReference type="SMART" id="SM00278">
    <property type="entry name" value="HhH1"/>
    <property type="match status" value="2"/>
</dbReference>
<dbReference type="Pfam" id="PF10531">
    <property type="entry name" value="SLBB"/>
    <property type="match status" value="1"/>
</dbReference>
<feature type="transmembrane region" description="Helical" evidence="2">
    <location>
        <begin position="24"/>
        <end position="47"/>
    </location>
</feature>
<keyword evidence="2" id="KW-0812">Transmembrane</keyword>
<dbReference type="GO" id="GO:0015627">
    <property type="term" value="C:type II protein secretion system complex"/>
    <property type="evidence" value="ECO:0007669"/>
    <property type="project" value="TreeGrafter"/>
</dbReference>
<dbReference type="InterPro" id="IPR010994">
    <property type="entry name" value="RuvA_2-like"/>
</dbReference>
<reference evidence="4 5" key="1">
    <citation type="submission" date="2020-07" db="EMBL/GenBank/DDBJ databases">
        <title>Sequencing the genomes of 1000 actinobacteria strains.</title>
        <authorList>
            <person name="Klenk H.-P."/>
        </authorList>
    </citation>
    <scope>NUCLEOTIDE SEQUENCE [LARGE SCALE GENOMIC DNA]</scope>
    <source>
        <strain evidence="4 5">DSM 19663</strain>
    </source>
</reference>
<dbReference type="PANTHER" id="PTHR21180:SF32">
    <property type="entry name" value="ENDONUCLEASE_EXONUCLEASE_PHOSPHATASE FAMILY DOMAIN-CONTAINING PROTEIN 1"/>
    <property type="match status" value="1"/>
</dbReference>
<organism evidence="4 5">
    <name type="scientific">Microcella alkalica</name>
    <dbReference type="NCBI Taxonomy" id="355930"/>
    <lineage>
        <taxon>Bacteria</taxon>
        <taxon>Bacillati</taxon>
        <taxon>Actinomycetota</taxon>
        <taxon>Actinomycetes</taxon>
        <taxon>Micrococcales</taxon>
        <taxon>Microbacteriaceae</taxon>
        <taxon>Microcella</taxon>
    </lineage>
</organism>
<feature type="domain" description="Helix-hairpin-helix DNA-binding motif class 1" evidence="3">
    <location>
        <begin position="221"/>
        <end position="240"/>
    </location>
</feature>
<dbReference type="InterPro" id="IPR003583">
    <property type="entry name" value="Hlx-hairpin-Hlx_DNA-bd_motif"/>
</dbReference>
<dbReference type="InterPro" id="IPR019554">
    <property type="entry name" value="Soluble_ligand-bd"/>
</dbReference>
<gene>
    <name evidence="4" type="ORF">FHX53_000461</name>
</gene>
<protein>
    <submittedName>
        <fullName evidence="4">Competence protein ComEA</fullName>
    </submittedName>
</protein>
<dbReference type="NCBIfam" id="TIGR00426">
    <property type="entry name" value="competence protein ComEA helix-hairpin-helix repeat region"/>
    <property type="match status" value="1"/>
</dbReference>
<dbReference type="AlphaFoldDB" id="A0A839E5U4"/>
<dbReference type="EMBL" id="JACGWX010000001">
    <property type="protein sequence ID" value="MBA8846897.1"/>
    <property type="molecule type" value="Genomic_DNA"/>
</dbReference>
<accession>A0A839E5U4</accession>
<keyword evidence="5" id="KW-1185">Reference proteome</keyword>
<proteinExistence type="predicted"/>
<dbReference type="Gene3D" id="1.10.150.280">
    <property type="entry name" value="AF1531-like domain"/>
    <property type="match status" value="1"/>
</dbReference>
<dbReference type="GO" id="GO:0015628">
    <property type="term" value="P:protein secretion by the type II secretion system"/>
    <property type="evidence" value="ECO:0007669"/>
    <property type="project" value="TreeGrafter"/>
</dbReference>
<dbReference type="GO" id="GO:0006281">
    <property type="term" value="P:DNA repair"/>
    <property type="evidence" value="ECO:0007669"/>
    <property type="project" value="InterPro"/>
</dbReference>
<feature type="compositionally biased region" description="Low complexity" evidence="1">
    <location>
        <begin position="11"/>
        <end position="21"/>
    </location>
</feature>
<dbReference type="PANTHER" id="PTHR21180">
    <property type="entry name" value="ENDONUCLEASE/EXONUCLEASE/PHOSPHATASE FAMILY DOMAIN-CONTAINING PROTEIN 1"/>
    <property type="match status" value="1"/>
</dbReference>
<name>A0A839E5U4_9MICO</name>
<keyword evidence="2" id="KW-1133">Transmembrane helix</keyword>
<feature type="region of interest" description="Disordered" evidence="1">
    <location>
        <begin position="1"/>
        <end position="21"/>
    </location>
</feature>
<evidence type="ECO:0000259" key="3">
    <source>
        <dbReference type="SMART" id="SM00278"/>
    </source>
</evidence>
<dbReference type="InterPro" id="IPR051675">
    <property type="entry name" value="Endo/Exo/Phosphatase_dom_1"/>
</dbReference>
<evidence type="ECO:0000313" key="4">
    <source>
        <dbReference type="EMBL" id="MBA8846897.1"/>
    </source>
</evidence>
<evidence type="ECO:0000313" key="5">
    <source>
        <dbReference type="Proteomes" id="UP000585905"/>
    </source>
</evidence>
<feature type="region of interest" description="Disordered" evidence="1">
    <location>
        <begin position="58"/>
        <end position="90"/>
    </location>
</feature>